<protein>
    <submittedName>
        <fullName evidence="6">Uncharacterized protein</fullName>
    </submittedName>
</protein>
<evidence type="ECO:0000313" key="6">
    <source>
        <dbReference type="WBParaSite" id="sdigi.contig83.g3911.t1"/>
    </source>
</evidence>
<reference evidence="6" key="1">
    <citation type="submission" date="2022-11" db="UniProtKB">
        <authorList>
            <consortium name="WormBaseParasite"/>
        </authorList>
    </citation>
    <scope>IDENTIFICATION</scope>
</reference>
<keyword evidence="5" id="KW-1185">Reference proteome</keyword>
<dbReference type="AlphaFoldDB" id="A0A915Q5T1"/>
<evidence type="ECO:0000256" key="3">
    <source>
        <dbReference type="SAM" id="Phobius"/>
    </source>
</evidence>
<dbReference type="Proteomes" id="UP000887581">
    <property type="component" value="Unplaced"/>
</dbReference>
<keyword evidence="3" id="KW-1133">Transmembrane helix</keyword>
<organism evidence="5 6">
    <name type="scientific">Setaria digitata</name>
    <dbReference type="NCBI Taxonomy" id="48799"/>
    <lineage>
        <taxon>Eukaryota</taxon>
        <taxon>Metazoa</taxon>
        <taxon>Ecdysozoa</taxon>
        <taxon>Nematoda</taxon>
        <taxon>Chromadorea</taxon>
        <taxon>Rhabditida</taxon>
        <taxon>Spirurina</taxon>
        <taxon>Spiruromorpha</taxon>
        <taxon>Filarioidea</taxon>
        <taxon>Setariidae</taxon>
        <taxon>Setaria</taxon>
    </lineage>
</organism>
<evidence type="ECO:0000256" key="1">
    <source>
        <dbReference type="SAM" id="Coils"/>
    </source>
</evidence>
<feature type="chain" id="PRO_5037985462" evidence="4">
    <location>
        <begin position="21"/>
        <end position="981"/>
    </location>
</feature>
<feature type="signal peptide" evidence="4">
    <location>
        <begin position="1"/>
        <end position="20"/>
    </location>
</feature>
<keyword evidence="3" id="KW-0472">Membrane</keyword>
<dbReference type="WBParaSite" id="sdigi.contig83.g3911.t1">
    <property type="protein sequence ID" value="sdigi.contig83.g3911.t1"/>
    <property type="gene ID" value="sdigi.contig83.g3911"/>
</dbReference>
<name>A0A915Q5T1_9BILA</name>
<accession>A0A915Q5T1</accession>
<proteinExistence type="predicted"/>
<evidence type="ECO:0000256" key="2">
    <source>
        <dbReference type="SAM" id="MobiDB-lite"/>
    </source>
</evidence>
<feature type="region of interest" description="Disordered" evidence="2">
    <location>
        <begin position="932"/>
        <end position="981"/>
    </location>
</feature>
<evidence type="ECO:0000256" key="4">
    <source>
        <dbReference type="SAM" id="SignalP"/>
    </source>
</evidence>
<keyword evidence="3" id="KW-0812">Transmembrane</keyword>
<feature type="transmembrane region" description="Helical" evidence="3">
    <location>
        <begin position="829"/>
        <end position="854"/>
    </location>
</feature>
<keyword evidence="4" id="KW-0732">Signal</keyword>
<feature type="coiled-coil region" evidence="1">
    <location>
        <begin position="885"/>
        <end position="912"/>
    </location>
</feature>
<evidence type="ECO:0000313" key="5">
    <source>
        <dbReference type="Proteomes" id="UP000887581"/>
    </source>
</evidence>
<sequence length="981" mass="112200">MNLVSIVAITVFLSQSVIKSDDCRISNFKKAFPDQDYLVYGIREDSNILLVPSAVVEQSLSSYHFEKLVQADNGSVSSIENYNAMLIEVHGLLQFLTVWQEYKSTGKIYTVTRLSYFGAFRLVFVPTVQKVSFRAELTTLAYFSDLSTNRFAFKTTKGSRVFFYQNAKDFSAQYEIIFGRAGTKLFIEKIQKIGSPGVDAPTALMAVNKGTTKWMARRQKSETLQLDCVTETDMKFGIGILYSRRNLIEAYNEMGDSAFDCSDAKCKEELRKNDGKTYHDKEVSATHAKGSIYLGFRNGYIFAYRVINENEKFSEILFSLDLAHRIFKEGEIGKDEEFYLFSFDGKESIAVICGPSTYYRIYNTNPGDGIKVVYLKKSEMTLISQLKKKCRKVDYDSTNARLIFYMDSSTAHELKLTLNHDGVLKKFPDPKLNKFDNYRGTLKPYDGIESQWPFQLRNGRTIFYNENQNQKLVSNTKILTNYGDYVKALLYFPVEYIEDEYINKFRSMTSKFPISFYGIVDCTIFVIMKFEDFEKVNAKNSGCDRSYKMRAILLDSYLTVLRTKDDKNVEGVRIKVSIDYKEVEKGIAENEPVIYIHNLLDSEFEKNNSFTIAQNTFHTIHNIDDYTYYQETPRTECIYHFKRRKITKSSKKDVQDVPFPAFASPCDFEMSSAMYDETVRGVVYVMRRKNEAALVTPNMVVSDALKQVQNENFMNYFIYSTSFPYILYNDPKGASVISVDNPEDIKVTFNGTFNVLGFYKGKILYRSAEAKHILDTEIEAVEEVRDDSVSVTKAAARQDFEKVAFGTESEIIHRPEIYTAKCRLVNAPFFMAFVLKVTVLDMLLLLVLIVIMIYHRAHIIPARRRYKIKMGILKHRKKRKLRDRARRRLRKLNLLRRRRKKIQQENEAKRQAALIAAAVGALGVAQQGRGTEGAQAVAEGKKKSSSTSSSDLVTAGGEQTTKSQLPEVGADDANRATGATQ</sequence>
<keyword evidence="1" id="KW-0175">Coiled coil</keyword>